<gene>
    <name evidence="2" type="ORF">PXEA_LOCUS33103</name>
</gene>
<name>A0A3S5FGQ3_9PLAT</name>
<feature type="non-terminal residue" evidence="2">
    <location>
        <position position="1"/>
    </location>
</feature>
<keyword evidence="3" id="KW-1185">Reference proteome</keyword>
<accession>A0A3S5FGQ3</accession>
<evidence type="ECO:0000256" key="1">
    <source>
        <dbReference type="SAM" id="MobiDB-lite"/>
    </source>
</evidence>
<evidence type="ECO:0000313" key="3">
    <source>
        <dbReference type="Proteomes" id="UP000784294"/>
    </source>
</evidence>
<protein>
    <submittedName>
        <fullName evidence="2">Uncharacterized protein</fullName>
    </submittedName>
</protein>
<dbReference type="Proteomes" id="UP000784294">
    <property type="component" value="Unassembled WGS sequence"/>
</dbReference>
<comment type="caution">
    <text evidence="2">The sequence shown here is derived from an EMBL/GenBank/DDBJ whole genome shotgun (WGS) entry which is preliminary data.</text>
</comment>
<sequence length="106" mass="11033">MSGSSPAGASHPLRYAVHTYGWVDHLFRVRARASVPTDRQGNHVNINGAIEGGPESGAPVQAWLAAARVPLLKGSSTARHTTGRRPDLRTDGQAARPSQAGATAGD</sequence>
<feature type="region of interest" description="Disordered" evidence="1">
    <location>
        <begin position="72"/>
        <end position="106"/>
    </location>
</feature>
<dbReference type="AlphaFoldDB" id="A0A3S5FGQ3"/>
<organism evidence="2 3">
    <name type="scientific">Protopolystoma xenopodis</name>
    <dbReference type="NCBI Taxonomy" id="117903"/>
    <lineage>
        <taxon>Eukaryota</taxon>
        <taxon>Metazoa</taxon>
        <taxon>Spiralia</taxon>
        <taxon>Lophotrochozoa</taxon>
        <taxon>Platyhelminthes</taxon>
        <taxon>Monogenea</taxon>
        <taxon>Polyopisthocotylea</taxon>
        <taxon>Polystomatidea</taxon>
        <taxon>Polystomatidae</taxon>
        <taxon>Protopolystoma</taxon>
    </lineage>
</organism>
<dbReference type="EMBL" id="CAAALY010262110">
    <property type="protein sequence ID" value="VEL39663.1"/>
    <property type="molecule type" value="Genomic_DNA"/>
</dbReference>
<proteinExistence type="predicted"/>
<evidence type="ECO:0000313" key="2">
    <source>
        <dbReference type="EMBL" id="VEL39663.1"/>
    </source>
</evidence>
<reference evidence="2" key="1">
    <citation type="submission" date="2018-11" db="EMBL/GenBank/DDBJ databases">
        <authorList>
            <consortium name="Pathogen Informatics"/>
        </authorList>
    </citation>
    <scope>NUCLEOTIDE SEQUENCE</scope>
</reference>